<sequence>MRSDIHRSTDTALAHKRKQAARSSACRGACNTIANPFRLRLATLARIGAHNTSDWGHSGRVSSSSAAHLQGPVDVIDARCPLVPRRPPVGCHACVRGLKPGPSANPASRWEPPGGRPRRAPFDESQARGRSEGASAQRRTASD</sequence>
<gene>
    <name evidence="2" type="ORF">HETIRDRAFT_100234</name>
</gene>
<name>W4KMH8_HETIT</name>
<evidence type="ECO:0000256" key="1">
    <source>
        <dbReference type="SAM" id="MobiDB-lite"/>
    </source>
</evidence>
<feature type="compositionally biased region" description="Basic and acidic residues" evidence="1">
    <location>
        <begin position="120"/>
        <end position="131"/>
    </location>
</feature>
<dbReference type="GeneID" id="20665673"/>
<feature type="region of interest" description="Disordered" evidence="1">
    <location>
        <begin position="1"/>
        <end position="21"/>
    </location>
</feature>
<feature type="region of interest" description="Disordered" evidence="1">
    <location>
        <begin position="92"/>
        <end position="143"/>
    </location>
</feature>
<dbReference type="Proteomes" id="UP000030671">
    <property type="component" value="Unassembled WGS sequence"/>
</dbReference>
<dbReference type="AlphaFoldDB" id="W4KMH8"/>
<dbReference type="RefSeq" id="XP_009543012.1">
    <property type="nucleotide sequence ID" value="XM_009544717.1"/>
</dbReference>
<dbReference type="InParanoid" id="W4KMH8"/>
<evidence type="ECO:0000313" key="2">
    <source>
        <dbReference type="EMBL" id="ETW86256.1"/>
    </source>
</evidence>
<evidence type="ECO:0000313" key="3">
    <source>
        <dbReference type="Proteomes" id="UP000030671"/>
    </source>
</evidence>
<accession>W4KMH8</accession>
<dbReference type="KEGG" id="hir:HETIRDRAFT_100234"/>
<organism evidence="2 3">
    <name type="scientific">Heterobasidion irregulare (strain TC 32-1)</name>
    <dbReference type="NCBI Taxonomy" id="747525"/>
    <lineage>
        <taxon>Eukaryota</taxon>
        <taxon>Fungi</taxon>
        <taxon>Dikarya</taxon>
        <taxon>Basidiomycota</taxon>
        <taxon>Agaricomycotina</taxon>
        <taxon>Agaricomycetes</taxon>
        <taxon>Russulales</taxon>
        <taxon>Bondarzewiaceae</taxon>
        <taxon>Heterobasidion</taxon>
        <taxon>Heterobasidion annosum species complex</taxon>
    </lineage>
</organism>
<proteinExistence type="predicted"/>
<reference evidence="2 3" key="1">
    <citation type="journal article" date="2012" name="New Phytol.">
        <title>Insight into trade-off between wood decay and parasitism from the genome of a fungal forest pathogen.</title>
        <authorList>
            <person name="Olson A."/>
            <person name="Aerts A."/>
            <person name="Asiegbu F."/>
            <person name="Belbahri L."/>
            <person name="Bouzid O."/>
            <person name="Broberg A."/>
            <person name="Canback B."/>
            <person name="Coutinho P.M."/>
            <person name="Cullen D."/>
            <person name="Dalman K."/>
            <person name="Deflorio G."/>
            <person name="van Diepen L.T."/>
            <person name="Dunand C."/>
            <person name="Duplessis S."/>
            <person name="Durling M."/>
            <person name="Gonthier P."/>
            <person name="Grimwood J."/>
            <person name="Fossdal C.G."/>
            <person name="Hansson D."/>
            <person name="Henrissat B."/>
            <person name="Hietala A."/>
            <person name="Himmelstrand K."/>
            <person name="Hoffmeister D."/>
            <person name="Hogberg N."/>
            <person name="James T.Y."/>
            <person name="Karlsson M."/>
            <person name="Kohler A."/>
            <person name="Kues U."/>
            <person name="Lee Y.H."/>
            <person name="Lin Y.C."/>
            <person name="Lind M."/>
            <person name="Lindquist E."/>
            <person name="Lombard V."/>
            <person name="Lucas S."/>
            <person name="Lunden K."/>
            <person name="Morin E."/>
            <person name="Murat C."/>
            <person name="Park J."/>
            <person name="Raffaello T."/>
            <person name="Rouze P."/>
            <person name="Salamov A."/>
            <person name="Schmutz J."/>
            <person name="Solheim H."/>
            <person name="Stahlberg J."/>
            <person name="Velez H."/>
            <person name="de Vries R.P."/>
            <person name="Wiebenga A."/>
            <person name="Woodward S."/>
            <person name="Yakovlev I."/>
            <person name="Garbelotto M."/>
            <person name="Martin F."/>
            <person name="Grigoriev I.V."/>
            <person name="Stenlid J."/>
        </authorList>
    </citation>
    <scope>NUCLEOTIDE SEQUENCE [LARGE SCALE GENOMIC DNA]</scope>
    <source>
        <strain evidence="2 3">TC 32-1</strain>
    </source>
</reference>
<dbReference type="EMBL" id="KI925455">
    <property type="protein sequence ID" value="ETW86256.1"/>
    <property type="molecule type" value="Genomic_DNA"/>
</dbReference>
<dbReference type="HOGENOM" id="CLU_1806408_0_0_1"/>
<protein>
    <submittedName>
        <fullName evidence="2">Uncharacterized protein</fullName>
    </submittedName>
</protein>
<keyword evidence="3" id="KW-1185">Reference proteome</keyword>